<dbReference type="Proteomes" id="UP000617743">
    <property type="component" value="Unassembled WGS sequence"/>
</dbReference>
<comment type="caution">
    <text evidence="4">The sequence shown here is derived from an EMBL/GenBank/DDBJ whole genome shotgun (WGS) entry which is preliminary data.</text>
</comment>
<evidence type="ECO:0000313" key="4">
    <source>
        <dbReference type="EMBL" id="GGX36526.1"/>
    </source>
</evidence>
<dbReference type="SUPFAM" id="SSF48452">
    <property type="entry name" value="TPR-like"/>
    <property type="match status" value="1"/>
</dbReference>
<reference evidence="5" key="1">
    <citation type="journal article" date="2019" name="Int. J. Syst. Evol. Microbiol.">
        <title>The Global Catalogue of Microorganisms (GCM) 10K type strain sequencing project: providing services to taxonomists for standard genome sequencing and annotation.</title>
        <authorList>
            <consortium name="The Broad Institute Genomics Platform"/>
            <consortium name="The Broad Institute Genome Sequencing Center for Infectious Disease"/>
            <person name="Wu L."/>
            <person name="Ma J."/>
        </authorList>
    </citation>
    <scope>NUCLEOTIDE SEQUENCE [LARGE SCALE GENOMIC DNA]</scope>
    <source>
        <strain evidence="5">JCM 4866</strain>
    </source>
</reference>
<protein>
    <recommendedName>
        <fullName evidence="3">Bacterial transcriptional activator domain-containing protein</fullName>
    </recommendedName>
</protein>
<sequence length="308" mass="34239">MRLTHADGTVVSVCGNEASNEVSLELLGTFELTCGGSRVPLPLGSQRLLAFLGLRPDGIHRGAAAEQLWPDYPFHRAAANLRSALCQARRACCVTMVDCVGQRLRISPVVRVDMLRIRDSAWQIVDGLAPPPSDGETLTDEFTRELLPGWPDEWLHVDRERWDQIRLYALEGLAQRLLTAKQYLPALQAALAATAIDPIRETAHRIVIEIHLAEGNVASAVQCYKQYEAYLQRELRVSPSPQMTDLLQGLPCLERDWHRQQRSAPRQAPVPAPDRPPGQADASRVRNAAVTHSERLGQRRHDGPGLGW</sequence>
<organism evidence="4 5">
    <name type="scientific">Streptomyces lomondensis</name>
    <dbReference type="NCBI Taxonomy" id="68229"/>
    <lineage>
        <taxon>Bacteria</taxon>
        <taxon>Bacillati</taxon>
        <taxon>Actinomycetota</taxon>
        <taxon>Actinomycetes</taxon>
        <taxon>Kitasatosporales</taxon>
        <taxon>Streptomycetaceae</taxon>
        <taxon>Streptomyces</taxon>
    </lineage>
</organism>
<dbReference type="PANTHER" id="PTHR35807">
    <property type="entry name" value="TRANSCRIPTIONAL REGULATOR REDD-RELATED"/>
    <property type="match status" value="1"/>
</dbReference>
<dbReference type="EMBL" id="BMWC01000026">
    <property type="protein sequence ID" value="GGX36526.1"/>
    <property type="molecule type" value="Genomic_DNA"/>
</dbReference>
<evidence type="ECO:0000256" key="2">
    <source>
        <dbReference type="SAM" id="MobiDB-lite"/>
    </source>
</evidence>
<keyword evidence="5" id="KW-1185">Reference proteome</keyword>
<gene>
    <name evidence="4" type="ORF">GCM10010383_78310</name>
</gene>
<feature type="domain" description="Bacterial transcriptional activator" evidence="3">
    <location>
        <begin position="112"/>
        <end position="251"/>
    </location>
</feature>
<feature type="compositionally biased region" description="Basic and acidic residues" evidence="2">
    <location>
        <begin position="292"/>
        <end position="308"/>
    </location>
</feature>
<dbReference type="SMART" id="SM01043">
    <property type="entry name" value="BTAD"/>
    <property type="match status" value="1"/>
</dbReference>
<accession>A0ABQ2XWA5</accession>
<dbReference type="InterPro" id="IPR005158">
    <property type="entry name" value="BTAD"/>
</dbReference>
<evidence type="ECO:0000313" key="5">
    <source>
        <dbReference type="Proteomes" id="UP000617743"/>
    </source>
</evidence>
<dbReference type="Gene3D" id="1.10.10.10">
    <property type="entry name" value="Winged helix-like DNA-binding domain superfamily/Winged helix DNA-binding domain"/>
    <property type="match status" value="1"/>
</dbReference>
<dbReference type="Pfam" id="PF03704">
    <property type="entry name" value="BTAD"/>
    <property type="match status" value="1"/>
</dbReference>
<dbReference type="InterPro" id="IPR036388">
    <property type="entry name" value="WH-like_DNA-bd_sf"/>
</dbReference>
<proteinExistence type="predicted"/>
<dbReference type="InterPro" id="IPR011990">
    <property type="entry name" value="TPR-like_helical_dom_sf"/>
</dbReference>
<evidence type="ECO:0000259" key="3">
    <source>
        <dbReference type="SMART" id="SM01043"/>
    </source>
</evidence>
<dbReference type="InterPro" id="IPR051677">
    <property type="entry name" value="AfsR-DnrI-RedD_regulator"/>
</dbReference>
<dbReference type="Gene3D" id="1.25.40.10">
    <property type="entry name" value="Tetratricopeptide repeat domain"/>
    <property type="match status" value="1"/>
</dbReference>
<evidence type="ECO:0000256" key="1">
    <source>
        <dbReference type="ARBA" id="ARBA00023012"/>
    </source>
</evidence>
<dbReference type="RefSeq" id="WP_190055073.1">
    <property type="nucleotide sequence ID" value="NZ_BMWC01000026.1"/>
</dbReference>
<name>A0ABQ2XWA5_9ACTN</name>
<feature type="region of interest" description="Disordered" evidence="2">
    <location>
        <begin position="259"/>
        <end position="308"/>
    </location>
</feature>
<keyword evidence="1" id="KW-0902">Two-component regulatory system</keyword>